<dbReference type="STRING" id="50376.A0A517L2E4"/>
<evidence type="ECO:0000256" key="1">
    <source>
        <dbReference type="ARBA" id="ARBA00001638"/>
    </source>
</evidence>
<dbReference type="FunFam" id="1.10.3210.10:FF:000011">
    <property type="entry name" value="HD domain-containing protein 2"/>
    <property type="match status" value="1"/>
</dbReference>
<dbReference type="GO" id="GO:0009159">
    <property type="term" value="P:deoxyribonucleoside monophosphate catabolic process"/>
    <property type="evidence" value="ECO:0007669"/>
    <property type="project" value="UniProtKB-ARBA"/>
</dbReference>
<proteinExistence type="inferred from homology"/>
<comment type="cofactor">
    <cofactor evidence="4">
        <name>Mg(2+)</name>
        <dbReference type="ChEBI" id="CHEBI:18420"/>
    </cofactor>
</comment>
<evidence type="ECO:0000256" key="5">
    <source>
        <dbReference type="ARBA" id="ARBA00004074"/>
    </source>
</evidence>
<reference evidence="15 16" key="1">
    <citation type="submission" date="2019-07" db="EMBL/GenBank/DDBJ databases">
        <title>Finished genome of Venturia effusa.</title>
        <authorList>
            <person name="Young C.A."/>
            <person name="Cox M.P."/>
            <person name="Ganley A.R.D."/>
            <person name="David W.J."/>
        </authorList>
    </citation>
    <scope>NUCLEOTIDE SEQUENCE [LARGE SCALE GENOMIC DNA]</scope>
    <source>
        <strain evidence="16">albino</strain>
    </source>
</reference>
<dbReference type="InterPro" id="IPR039356">
    <property type="entry name" value="YfbR/HDDC2"/>
</dbReference>
<evidence type="ECO:0000256" key="4">
    <source>
        <dbReference type="ARBA" id="ARBA00001946"/>
    </source>
</evidence>
<dbReference type="EMBL" id="CP042187">
    <property type="protein sequence ID" value="QDS69793.1"/>
    <property type="molecule type" value="Genomic_DNA"/>
</dbReference>
<dbReference type="InterPro" id="IPR006674">
    <property type="entry name" value="HD_domain"/>
</dbReference>
<protein>
    <recommendedName>
        <fullName evidence="8">5'-deoxynucleotidase</fullName>
        <ecNumber evidence="8">3.1.3.89</ecNumber>
    </recommendedName>
</protein>
<evidence type="ECO:0000256" key="6">
    <source>
        <dbReference type="ARBA" id="ARBA00009999"/>
    </source>
</evidence>
<evidence type="ECO:0000313" key="15">
    <source>
        <dbReference type="EMBL" id="QDS69793.1"/>
    </source>
</evidence>
<name>A0A517L2E4_9PEZI</name>
<evidence type="ECO:0000256" key="10">
    <source>
        <dbReference type="ARBA" id="ARBA00022801"/>
    </source>
</evidence>
<dbReference type="GO" id="GO:0005737">
    <property type="term" value="C:cytoplasm"/>
    <property type="evidence" value="ECO:0007669"/>
    <property type="project" value="TreeGrafter"/>
</dbReference>
<dbReference type="SUPFAM" id="SSF109604">
    <property type="entry name" value="HD-domain/PDEase-like"/>
    <property type="match status" value="1"/>
</dbReference>
<comment type="similarity">
    <text evidence="6">Belongs to the HDDC2 family.</text>
</comment>
<evidence type="ECO:0000313" key="16">
    <source>
        <dbReference type="Proteomes" id="UP000316270"/>
    </source>
</evidence>
<dbReference type="Gene3D" id="1.10.3210.10">
    <property type="entry name" value="Hypothetical protein af1432"/>
    <property type="match status" value="1"/>
</dbReference>
<keyword evidence="16" id="KW-1185">Reference proteome</keyword>
<dbReference type="AlphaFoldDB" id="A0A517L2E4"/>
<feature type="region of interest" description="Disordered" evidence="13">
    <location>
        <begin position="243"/>
        <end position="263"/>
    </location>
</feature>
<gene>
    <name evidence="15" type="ORF">FKW77_010393</name>
</gene>
<keyword evidence="9" id="KW-0479">Metal-binding</keyword>
<dbReference type="OrthoDB" id="10254258at2759"/>
<keyword evidence="12" id="KW-0170">Cobalt</keyword>
<comment type="catalytic activity">
    <reaction evidence="1">
        <text>a 2'-deoxyribonucleoside 5'-phosphate + H2O = a 2'-deoxyribonucleoside + phosphate</text>
        <dbReference type="Rhea" id="RHEA:36167"/>
        <dbReference type="ChEBI" id="CHEBI:15377"/>
        <dbReference type="ChEBI" id="CHEBI:18274"/>
        <dbReference type="ChEBI" id="CHEBI:43474"/>
        <dbReference type="ChEBI" id="CHEBI:65317"/>
        <dbReference type="EC" id="3.1.3.89"/>
    </reaction>
</comment>
<organism evidence="15 16">
    <name type="scientific">Venturia effusa</name>
    <dbReference type="NCBI Taxonomy" id="50376"/>
    <lineage>
        <taxon>Eukaryota</taxon>
        <taxon>Fungi</taxon>
        <taxon>Dikarya</taxon>
        <taxon>Ascomycota</taxon>
        <taxon>Pezizomycotina</taxon>
        <taxon>Dothideomycetes</taxon>
        <taxon>Pleosporomycetidae</taxon>
        <taxon>Venturiales</taxon>
        <taxon>Venturiaceae</taxon>
        <taxon>Venturia</taxon>
    </lineage>
</organism>
<keyword evidence="11" id="KW-0460">Magnesium</keyword>
<evidence type="ECO:0000256" key="12">
    <source>
        <dbReference type="ARBA" id="ARBA00023285"/>
    </source>
</evidence>
<accession>A0A517L2E4</accession>
<comment type="subunit">
    <text evidence="7">Homodimer.</text>
</comment>
<dbReference type="Pfam" id="PF13023">
    <property type="entry name" value="HD_3"/>
    <property type="match status" value="1"/>
</dbReference>
<dbReference type="PANTHER" id="PTHR11845">
    <property type="entry name" value="5'-DEOXYNUCLEOTIDASE HDDC2"/>
    <property type="match status" value="1"/>
</dbReference>
<keyword evidence="10" id="KW-0378">Hydrolase</keyword>
<evidence type="ECO:0000256" key="2">
    <source>
        <dbReference type="ARBA" id="ARBA00001936"/>
    </source>
</evidence>
<feature type="domain" description="HD" evidence="14">
    <location>
        <begin position="58"/>
        <end position="220"/>
    </location>
</feature>
<evidence type="ECO:0000256" key="8">
    <source>
        <dbReference type="ARBA" id="ARBA00012964"/>
    </source>
</evidence>
<comment type="cofactor">
    <cofactor evidence="3">
        <name>Co(2+)</name>
        <dbReference type="ChEBI" id="CHEBI:48828"/>
    </cofactor>
</comment>
<feature type="region of interest" description="Disordered" evidence="13">
    <location>
        <begin position="1"/>
        <end position="25"/>
    </location>
</feature>
<dbReference type="GO" id="GO:0002953">
    <property type="term" value="F:5'-deoxynucleotidase activity"/>
    <property type="evidence" value="ECO:0007669"/>
    <property type="project" value="UniProtKB-EC"/>
</dbReference>
<evidence type="ECO:0000259" key="14">
    <source>
        <dbReference type="Pfam" id="PF13023"/>
    </source>
</evidence>
<dbReference type="GO" id="GO:0046872">
    <property type="term" value="F:metal ion binding"/>
    <property type="evidence" value="ECO:0007669"/>
    <property type="project" value="UniProtKB-KW"/>
</dbReference>
<dbReference type="Proteomes" id="UP000316270">
    <property type="component" value="Chromosome 3"/>
</dbReference>
<evidence type="ECO:0000256" key="13">
    <source>
        <dbReference type="SAM" id="MobiDB-lite"/>
    </source>
</evidence>
<evidence type="ECO:0000256" key="3">
    <source>
        <dbReference type="ARBA" id="ARBA00001941"/>
    </source>
</evidence>
<comment type="cofactor">
    <cofactor evidence="2">
        <name>Mn(2+)</name>
        <dbReference type="ChEBI" id="CHEBI:29035"/>
    </cofactor>
</comment>
<evidence type="ECO:0000256" key="11">
    <source>
        <dbReference type="ARBA" id="ARBA00022842"/>
    </source>
</evidence>
<evidence type="ECO:0000256" key="9">
    <source>
        <dbReference type="ARBA" id="ARBA00022723"/>
    </source>
</evidence>
<sequence length="263" mass="30108">MTYDSASNENAPITTPSTGTNWTPETASKLNKDAVLAEIPHRPAEQTTSPAGFFHLLERLKTTKREGWCRFGISKGESISDHMYRMSLMTMLASPDLASRIDISRCMQMALIHDMAESLVGDITPMDGVPKKEKSRREEETMDYICKGLLGKVNGGINGEQIKKIWKEYEDSKTPESHFVHDIDKLELMYQMVEYERAYKGKLDLSEFCQVADRIETKEVKQWCADVMREREAFWKSLGTTPTHDTSIEHKESTDEYYSKSKE</sequence>
<evidence type="ECO:0000256" key="7">
    <source>
        <dbReference type="ARBA" id="ARBA00011738"/>
    </source>
</evidence>
<dbReference type="PANTHER" id="PTHR11845:SF13">
    <property type="entry name" value="5'-DEOXYNUCLEOTIDASE HDDC2"/>
    <property type="match status" value="1"/>
</dbReference>
<dbReference type="EC" id="3.1.3.89" evidence="8"/>
<feature type="compositionally biased region" description="Basic and acidic residues" evidence="13">
    <location>
        <begin position="246"/>
        <end position="263"/>
    </location>
</feature>
<comment type="function">
    <text evidence="5">Catalyzes the dephosphorylation of the nucleoside 5'-monophosphates deoxyadenosine monophosphate (dAMP), deoxycytidine monophosphate (dCMP), deoxyguanosine monophosphate (dGMP) and deoxythymidine monophosphate (dTMP).</text>
</comment>